<comment type="caution">
    <text evidence="2">The sequence shown here is derived from an EMBL/GenBank/DDBJ whole genome shotgun (WGS) entry which is preliminary data.</text>
</comment>
<evidence type="ECO:0000313" key="2">
    <source>
        <dbReference type="EMBL" id="MET2829491.1"/>
    </source>
</evidence>
<dbReference type="SUPFAM" id="SSF53795">
    <property type="entry name" value="PEP carboxykinase-like"/>
    <property type="match status" value="1"/>
</dbReference>
<keyword evidence="3" id="KW-1185">Reference proteome</keyword>
<dbReference type="EMBL" id="JBEWSZ010000001">
    <property type="protein sequence ID" value="MET2829491.1"/>
    <property type="molecule type" value="Genomic_DNA"/>
</dbReference>
<organism evidence="2 3">
    <name type="scientific">Mesorhizobium shangrilense</name>
    <dbReference type="NCBI Taxonomy" id="460060"/>
    <lineage>
        <taxon>Bacteria</taxon>
        <taxon>Pseudomonadati</taxon>
        <taxon>Pseudomonadota</taxon>
        <taxon>Alphaproteobacteria</taxon>
        <taxon>Hyphomicrobiales</taxon>
        <taxon>Phyllobacteriaceae</taxon>
        <taxon>Mesorhizobium</taxon>
    </lineage>
</organism>
<dbReference type="InterPro" id="IPR011104">
    <property type="entry name" value="Hpr_kin/Pase_C"/>
</dbReference>
<dbReference type="GO" id="GO:0016301">
    <property type="term" value="F:kinase activity"/>
    <property type="evidence" value="ECO:0007669"/>
    <property type="project" value="UniProtKB-KW"/>
</dbReference>
<accession>A0ABV2DHG5</accession>
<dbReference type="Proteomes" id="UP001548832">
    <property type="component" value="Unassembled WGS sequence"/>
</dbReference>
<name>A0ABV2DHG5_9HYPH</name>
<protein>
    <submittedName>
        <fullName evidence="2">HPr kinase/phosphorylase</fullName>
    </submittedName>
</protein>
<reference evidence="2 3" key="1">
    <citation type="submission" date="2024-06" db="EMBL/GenBank/DDBJ databases">
        <authorList>
            <person name="Kim D.-U."/>
        </authorList>
    </citation>
    <scope>NUCLEOTIDE SEQUENCE [LARGE SCALE GENOMIC DNA]</scope>
    <source>
        <strain evidence="2 3">KACC15460</strain>
    </source>
</reference>
<dbReference type="CDD" id="cd01918">
    <property type="entry name" value="HprK_C"/>
    <property type="match status" value="1"/>
</dbReference>
<feature type="domain" description="HPr kinase/phosphorylase C-terminal" evidence="1">
    <location>
        <begin position="11"/>
        <end position="91"/>
    </location>
</feature>
<sequence length="158" mass="16849">MPEPVTQPEVTQPENIHATAILIGERGVLITGPSGSGKTTLALALVDHLSRRGFFSRIIGDDQLYVAGHAGRLLCRAPATIAGLAEVAGLGPRPLAFEPAGIIDLHIRLVEEAEMERFQEEVSEPIAGCPVPRIDLVRRSVSTALPAVMSRLSISPFL</sequence>
<gene>
    <name evidence="2" type="ORF">ABVQ20_21195</name>
</gene>
<dbReference type="InterPro" id="IPR027417">
    <property type="entry name" value="P-loop_NTPase"/>
</dbReference>
<keyword evidence="2" id="KW-0418">Kinase</keyword>
<proteinExistence type="predicted"/>
<keyword evidence="2" id="KW-0808">Transferase</keyword>
<dbReference type="Pfam" id="PF07475">
    <property type="entry name" value="Hpr_kinase_C"/>
    <property type="match status" value="1"/>
</dbReference>
<dbReference type="Gene3D" id="3.40.50.300">
    <property type="entry name" value="P-loop containing nucleotide triphosphate hydrolases"/>
    <property type="match status" value="1"/>
</dbReference>
<evidence type="ECO:0000313" key="3">
    <source>
        <dbReference type="Proteomes" id="UP001548832"/>
    </source>
</evidence>
<evidence type="ECO:0000259" key="1">
    <source>
        <dbReference type="Pfam" id="PF07475"/>
    </source>
</evidence>
<dbReference type="RefSeq" id="WP_354461425.1">
    <property type="nucleotide sequence ID" value="NZ_JBEWSZ010000001.1"/>
</dbReference>